<dbReference type="Pfam" id="PF00156">
    <property type="entry name" value="Pribosyltran"/>
    <property type="match status" value="1"/>
</dbReference>
<evidence type="ECO:0000256" key="1">
    <source>
        <dbReference type="ARBA" id="ARBA00008007"/>
    </source>
</evidence>
<sequence>MRGWWREITGLVLPPVCAGCGRSRLVLCAECRIRLCGGRARRVVPDPVPPGLPSVQAAAPYADAVRHVLLAHKERGAMGLAEPLGAALAGAVMGVRRSGAAGDVRGGSGPLLLVPVPSTRRAVAGRGHDAGRRIALAAARGLRAAGIPARVAAVLRLRRAVADQAGLDASHRRANVAGAMGVTERVGRLWLQGKQVMVVDDLMTTGASLAEAARAVSAAGGRVVGAAVIAASPRAFENHRN</sequence>
<dbReference type="SUPFAM" id="SSF53271">
    <property type="entry name" value="PRTase-like"/>
    <property type="match status" value="1"/>
</dbReference>
<name>A0A939FKH3_9ACTN</name>
<evidence type="ECO:0000313" key="4">
    <source>
        <dbReference type="Proteomes" id="UP000664781"/>
    </source>
</evidence>
<dbReference type="Proteomes" id="UP000664781">
    <property type="component" value="Unassembled WGS sequence"/>
</dbReference>
<accession>A0A939FKH3</accession>
<proteinExistence type="inferred from homology"/>
<dbReference type="PANTHER" id="PTHR47505">
    <property type="entry name" value="DNA UTILIZATION PROTEIN YHGH"/>
    <property type="match status" value="1"/>
</dbReference>
<dbReference type="PANTHER" id="PTHR47505:SF1">
    <property type="entry name" value="DNA UTILIZATION PROTEIN YHGH"/>
    <property type="match status" value="1"/>
</dbReference>
<dbReference type="InterPro" id="IPR029057">
    <property type="entry name" value="PRTase-like"/>
</dbReference>
<dbReference type="EMBL" id="JAFMOF010000001">
    <property type="protein sequence ID" value="MBO0651682.1"/>
    <property type="molecule type" value="Genomic_DNA"/>
</dbReference>
<dbReference type="CDD" id="cd06223">
    <property type="entry name" value="PRTases_typeI"/>
    <property type="match status" value="1"/>
</dbReference>
<comment type="similarity">
    <text evidence="1">Belongs to the ComF/GntX family.</text>
</comment>
<comment type="caution">
    <text evidence="3">The sequence shown here is derived from an EMBL/GenBank/DDBJ whole genome shotgun (WGS) entry which is preliminary data.</text>
</comment>
<evidence type="ECO:0000313" key="3">
    <source>
        <dbReference type="EMBL" id="MBO0651682.1"/>
    </source>
</evidence>
<keyword evidence="4" id="KW-1185">Reference proteome</keyword>
<dbReference type="InterPro" id="IPR051910">
    <property type="entry name" value="ComF/GntX_DNA_util-trans"/>
</dbReference>
<feature type="domain" description="Phosphoribosyltransferase" evidence="2">
    <location>
        <begin position="187"/>
        <end position="235"/>
    </location>
</feature>
<organism evidence="3 4">
    <name type="scientific">Streptomyces triculaminicus</name>
    <dbReference type="NCBI Taxonomy" id="2816232"/>
    <lineage>
        <taxon>Bacteria</taxon>
        <taxon>Bacillati</taxon>
        <taxon>Actinomycetota</taxon>
        <taxon>Actinomycetes</taxon>
        <taxon>Kitasatosporales</taxon>
        <taxon>Streptomycetaceae</taxon>
        <taxon>Streptomyces</taxon>
    </lineage>
</organism>
<dbReference type="RefSeq" id="WP_207246588.1">
    <property type="nucleotide sequence ID" value="NZ_JAFMOF010000001.1"/>
</dbReference>
<evidence type="ECO:0000259" key="2">
    <source>
        <dbReference type="Pfam" id="PF00156"/>
    </source>
</evidence>
<dbReference type="Gene3D" id="3.40.50.2020">
    <property type="match status" value="1"/>
</dbReference>
<protein>
    <submittedName>
        <fullName evidence="3">ComF family protein</fullName>
    </submittedName>
</protein>
<dbReference type="AlphaFoldDB" id="A0A939FKH3"/>
<dbReference type="InterPro" id="IPR000836">
    <property type="entry name" value="PRTase_dom"/>
</dbReference>
<reference evidence="3" key="1">
    <citation type="submission" date="2021-03" db="EMBL/GenBank/DDBJ databases">
        <title>Streptomyces strains.</title>
        <authorList>
            <person name="Lund M.B."/>
            <person name="Toerring T."/>
        </authorList>
    </citation>
    <scope>NUCLEOTIDE SEQUENCE</scope>
    <source>
        <strain evidence="3">JCM 4242</strain>
    </source>
</reference>
<gene>
    <name evidence="3" type="ORF">J1792_02345</name>
</gene>